<evidence type="ECO:0000256" key="1">
    <source>
        <dbReference type="SAM" id="SignalP"/>
    </source>
</evidence>
<organism evidence="2 3">
    <name type="scientific">Drosophila pseudoobscura pseudoobscura</name>
    <name type="common">Fruit fly</name>
    <dbReference type="NCBI Taxonomy" id="46245"/>
    <lineage>
        <taxon>Eukaryota</taxon>
        <taxon>Metazoa</taxon>
        <taxon>Ecdysozoa</taxon>
        <taxon>Arthropoda</taxon>
        <taxon>Hexapoda</taxon>
        <taxon>Insecta</taxon>
        <taxon>Pterygota</taxon>
        <taxon>Neoptera</taxon>
        <taxon>Endopterygota</taxon>
        <taxon>Diptera</taxon>
        <taxon>Brachycera</taxon>
        <taxon>Muscomorpha</taxon>
        <taxon>Ephydroidea</taxon>
        <taxon>Drosophilidae</taxon>
        <taxon>Drosophila</taxon>
        <taxon>Sophophora</taxon>
    </lineage>
</organism>
<dbReference type="KEGG" id="dpo:6903945"/>
<gene>
    <name evidence="3" type="primary">LOC6903945</name>
</gene>
<reference evidence="3" key="2">
    <citation type="submission" date="2025-08" db="UniProtKB">
        <authorList>
            <consortium name="RefSeq"/>
        </authorList>
    </citation>
    <scope>IDENTIFICATION</scope>
    <source>
        <strain evidence="3">MV-25-SWS-2005</strain>
        <tissue evidence="3">Whole body</tissue>
    </source>
</reference>
<proteinExistence type="predicted"/>
<dbReference type="AlphaFoldDB" id="A0A6I8V1J1"/>
<reference evidence="2" key="1">
    <citation type="submission" date="2024-06" db="UniProtKB">
        <authorList>
            <consortium name="RefSeq"/>
        </authorList>
    </citation>
    <scope>NUCLEOTIDE SEQUENCE [LARGE SCALE GENOMIC DNA]</scope>
    <source>
        <strain evidence="2">MV2-25</strain>
    </source>
</reference>
<feature type="chain" id="PRO_5026110915" evidence="1">
    <location>
        <begin position="22"/>
        <end position="73"/>
    </location>
</feature>
<dbReference type="InParanoid" id="A0A6I8V1J1"/>
<dbReference type="Proteomes" id="UP000001819">
    <property type="component" value="Chromosome 3"/>
</dbReference>
<keyword evidence="1" id="KW-0732">Signal</keyword>
<dbReference type="ExpressionAtlas" id="A0A6I8V1J1">
    <property type="expression patterns" value="baseline"/>
</dbReference>
<evidence type="ECO:0000313" key="2">
    <source>
        <dbReference type="Proteomes" id="UP000001819"/>
    </source>
</evidence>
<name>A0A6I8V1J1_DROPS</name>
<feature type="signal peptide" evidence="1">
    <location>
        <begin position="1"/>
        <end position="21"/>
    </location>
</feature>
<evidence type="ECO:0000313" key="3">
    <source>
        <dbReference type="RefSeq" id="XP_002136572.2"/>
    </source>
</evidence>
<dbReference type="RefSeq" id="XP_002136572.2">
    <property type="nucleotide sequence ID" value="XM_002136536.3"/>
</dbReference>
<keyword evidence="2" id="KW-1185">Reference proteome</keyword>
<accession>A0A6I8V1J1</accession>
<sequence length="73" mass="8248">MLSKLLLIFGFLLMSWQWAQTMPSHSRLATTEQPAQNVQNFSGFVLQSIFDLPPNCKPGEVATGPHHRCRHQA</sequence>
<protein>
    <submittedName>
        <fullName evidence="3">Uncharacterized protein</fullName>
    </submittedName>
</protein>